<reference evidence="3 4" key="1">
    <citation type="submission" date="2015-04" db="EMBL/GenBank/DDBJ databases">
        <title>Complete genome sequence of Schizopora paradoxa KUC8140, a cosmopolitan wood degrader in East Asia.</title>
        <authorList>
            <consortium name="DOE Joint Genome Institute"/>
            <person name="Min B."/>
            <person name="Park H."/>
            <person name="Jang Y."/>
            <person name="Kim J.-J."/>
            <person name="Kim K.H."/>
            <person name="Pangilinan J."/>
            <person name="Lipzen A."/>
            <person name="Riley R."/>
            <person name="Grigoriev I.V."/>
            <person name="Spatafora J.W."/>
            <person name="Choi I.-G."/>
        </authorList>
    </citation>
    <scope>NUCLEOTIDE SEQUENCE [LARGE SCALE GENOMIC DNA]</scope>
    <source>
        <strain evidence="3 4">KUC8140</strain>
    </source>
</reference>
<dbReference type="PANTHER" id="PTHR36840">
    <property type="entry name" value="BLL5714 PROTEIN"/>
    <property type="match status" value="1"/>
</dbReference>
<feature type="transmembrane region" description="Helical" evidence="2">
    <location>
        <begin position="299"/>
        <end position="321"/>
    </location>
</feature>
<proteinExistence type="predicted"/>
<keyword evidence="2" id="KW-1133">Transmembrane helix</keyword>
<dbReference type="InParanoid" id="A0A0H2RUN4"/>
<evidence type="ECO:0000256" key="2">
    <source>
        <dbReference type="SAM" id="Phobius"/>
    </source>
</evidence>
<feature type="transmembrane region" description="Helical" evidence="2">
    <location>
        <begin position="598"/>
        <end position="618"/>
    </location>
</feature>
<evidence type="ECO:0000256" key="1">
    <source>
        <dbReference type="SAM" id="MobiDB-lite"/>
    </source>
</evidence>
<feature type="transmembrane region" description="Helical" evidence="2">
    <location>
        <begin position="272"/>
        <end position="293"/>
    </location>
</feature>
<name>A0A0H2RUN4_9AGAM</name>
<keyword evidence="2" id="KW-0812">Transmembrane</keyword>
<feature type="transmembrane region" description="Helical" evidence="2">
    <location>
        <begin position="413"/>
        <end position="430"/>
    </location>
</feature>
<feature type="compositionally biased region" description="Polar residues" evidence="1">
    <location>
        <begin position="18"/>
        <end position="34"/>
    </location>
</feature>
<keyword evidence="2" id="KW-0472">Membrane</keyword>
<sequence length="630" mass="70357">MDETQKVNELDIDEKDLASNSRSSVTAGEETTGTRARPEFAASSTDISHNAARNLHQFGQSKNIVFVESHVLKEAPACIQEAYNTPGLKGRFLRFYSSYNFDQFIPRPVLHQWIQNGKLYREAKERQASHFELFFDLLFVGIVHQISDAAAESPTGAGLAKYVLTICPAYSIWSDVRDIVNRFGTDDVSQRAYILWIMILLVGYSNNASSIEIGSLEVSEAAEAVLATVDETVTRNSATHWALGFAAVAKFSKVLLILIYSSFLQQAQRALLLANINSLFSSILFLIAIFLPFHAQVGLVAAGIFIEYIMKLMGFVFVKIVEAARHCKARNVSRASTATLTKDEEQGGADTNDSREIISEDIQEGDELEDPVIRRARQYLPLADNQRVGEWVLEQKKHVRIPAINIEHHVDRLGAFVTIVLGEMVANVFFKNSIAPGINNEAGRAFLALMCAFNLNWLYFTSEACGNFIHALRRHWFTGGIFTVIHLPLIMALLLASSAVNKLVVDSDVESGLKFFFGSGVGIGVLCMSIIGMLHKNLDERTMPRKMDSCEGKDKCVDMHHIPQRLLRFERQHILGIRAFVGLGMIFLPFAHERLKSTNLLATYVGITGFLIAEEVLTRLERRPMPVRLD</sequence>
<dbReference type="STRING" id="27342.A0A0H2RUN4"/>
<dbReference type="EMBL" id="KQ085928">
    <property type="protein sequence ID" value="KLO15564.1"/>
    <property type="molecule type" value="Genomic_DNA"/>
</dbReference>
<dbReference type="AlphaFoldDB" id="A0A0H2RUN4"/>
<feature type="transmembrane region" description="Helical" evidence="2">
    <location>
        <begin position="575"/>
        <end position="592"/>
    </location>
</feature>
<dbReference type="InterPro" id="IPR010640">
    <property type="entry name" value="Low_temperature_requirement_A"/>
</dbReference>
<dbReference type="PANTHER" id="PTHR36840:SF1">
    <property type="entry name" value="BLL5714 PROTEIN"/>
    <property type="match status" value="1"/>
</dbReference>
<dbReference type="OrthoDB" id="191995at2759"/>
<gene>
    <name evidence="3" type="ORF">SCHPADRAFT_888472</name>
</gene>
<feature type="region of interest" description="Disordered" evidence="1">
    <location>
        <begin position="1"/>
        <end position="43"/>
    </location>
</feature>
<protein>
    <submittedName>
        <fullName evidence="3">Uncharacterized protein</fullName>
    </submittedName>
</protein>
<feature type="transmembrane region" description="Helical" evidence="2">
    <location>
        <begin position="241"/>
        <end position="260"/>
    </location>
</feature>
<feature type="transmembrane region" description="Helical" evidence="2">
    <location>
        <begin position="442"/>
        <end position="460"/>
    </location>
</feature>
<evidence type="ECO:0000313" key="4">
    <source>
        <dbReference type="Proteomes" id="UP000053477"/>
    </source>
</evidence>
<keyword evidence="4" id="KW-1185">Reference proteome</keyword>
<feature type="transmembrane region" description="Helical" evidence="2">
    <location>
        <begin position="476"/>
        <end position="495"/>
    </location>
</feature>
<evidence type="ECO:0000313" key="3">
    <source>
        <dbReference type="EMBL" id="KLO15564.1"/>
    </source>
</evidence>
<organism evidence="3 4">
    <name type="scientific">Schizopora paradoxa</name>
    <dbReference type="NCBI Taxonomy" id="27342"/>
    <lineage>
        <taxon>Eukaryota</taxon>
        <taxon>Fungi</taxon>
        <taxon>Dikarya</taxon>
        <taxon>Basidiomycota</taxon>
        <taxon>Agaricomycotina</taxon>
        <taxon>Agaricomycetes</taxon>
        <taxon>Hymenochaetales</taxon>
        <taxon>Schizoporaceae</taxon>
        <taxon>Schizopora</taxon>
    </lineage>
</organism>
<dbReference type="Pfam" id="PF06772">
    <property type="entry name" value="LtrA"/>
    <property type="match status" value="1"/>
</dbReference>
<dbReference type="Proteomes" id="UP000053477">
    <property type="component" value="Unassembled WGS sequence"/>
</dbReference>
<accession>A0A0H2RUN4</accession>
<feature type="transmembrane region" description="Helical" evidence="2">
    <location>
        <begin position="515"/>
        <end position="535"/>
    </location>
</feature>